<dbReference type="GO" id="GO:0004519">
    <property type="term" value="F:endonuclease activity"/>
    <property type="evidence" value="ECO:0007669"/>
    <property type="project" value="UniProtKB-KW"/>
</dbReference>
<evidence type="ECO:0000256" key="8">
    <source>
        <dbReference type="ARBA" id="ARBA00022801"/>
    </source>
</evidence>
<evidence type="ECO:0000256" key="5">
    <source>
        <dbReference type="ARBA" id="ARBA00022741"/>
    </source>
</evidence>
<organism evidence="13 14">
    <name type="scientific">Tractidigestivibacter montrealensis</name>
    <dbReference type="NCBI Taxonomy" id="2972466"/>
    <lineage>
        <taxon>Bacteria</taxon>
        <taxon>Bacillati</taxon>
        <taxon>Actinomycetota</taxon>
        <taxon>Coriobacteriia</taxon>
        <taxon>Coriobacteriales</taxon>
        <taxon>Atopobiaceae</taxon>
        <taxon>Tractidigestivibacter</taxon>
    </lineage>
</organism>
<dbReference type="SUPFAM" id="SSF52540">
    <property type="entry name" value="P-loop containing nucleoside triphosphate hydrolases"/>
    <property type="match status" value="1"/>
</dbReference>
<keyword evidence="7 13" id="KW-0255">Endonuclease</keyword>
<feature type="domain" description="Helicase ATP-binding" evidence="12">
    <location>
        <begin position="289"/>
        <end position="459"/>
    </location>
</feature>
<comment type="caution">
    <text evidence="13">The sequence shown here is derived from an EMBL/GenBank/DDBJ whole genome shotgun (WGS) entry which is preliminary data.</text>
</comment>
<evidence type="ECO:0000313" key="13">
    <source>
        <dbReference type="EMBL" id="MCR9037168.1"/>
    </source>
</evidence>
<dbReference type="InterPro" id="IPR007409">
    <property type="entry name" value="Restrct_endonuc_type1_HsdR_N"/>
</dbReference>
<dbReference type="SMART" id="SM00487">
    <property type="entry name" value="DEXDc"/>
    <property type="match status" value="1"/>
</dbReference>
<comment type="function">
    <text evidence="11">Subunit R is required for both nuclease and ATPase activities, but not for modification.</text>
</comment>
<dbReference type="PANTHER" id="PTHR30195">
    <property type="entry name" value="TYPE I SITE-SPECIFIC DEOXYRIBONUCLEASE PROTEIN SUBUNIT M AND R"/>
    <property type="match status" value="1"/>
</dbReference>
<dbReference type="Proteomes" id="UP001204320">
    <property type="component" value="Unassembled WGS sequence"/>
</dbReference>
<keyword evidence="4" id="KW-0540">Nuclease</keyword>
<sequence>MDDDVYSGWDRDAYDPIGKPEIATQDRLLRLFHDELGYEYLGNLKSLDNKDVRIDDLYLWLCKANPQRTDLAAKALDKFAKELRDFQTGQISAANERIYEMLKYGVPVEPEPGTTPVTVYLIDWDNPRNNDFSIAEEVTVIENAKKRLDLVVYVNGIALAVIELKRSVNFVEEGIRQNLTNQRKQWIPRFFATIQFCMAGNDTQGLRHGTTGTPQKHYYEWKNDPTATDPTSVSIAEHIEDWPRKLDRQIYSMFQKDRFIDLLHNFIVFKGGTKMVPRYNQFFGVKAAEAQMLRREGGIIWHTQGSGKTLTMVYLARWILSNIDGSRVLLVTDREELDEQIERYFRSAGESITRTKSCADLIQRLNGYENSLLCSLVHKFGRRSAHDTSEYDYDKSYDHYIEEVKASLPPDFEAKGNIFVFVDECHRTQSGKLNKAMKAIMPDAVFVGFTGTPLLAKDKPSSIKTFGSFIHKYQHKQAVEDGVILDMKYMPRDVPQEITSPEKIDHYFDAKTKGLTPRAKARLAQGWATLQKMYSSKARLRRIAADIMFDFEVKPRLAEGDGNALLVADSVYSACQYYEIFQEAGFKRCAIVTSFEPHQGDLRTDSVDVDDGEDTESFFKYQTYMRMLDGKSVEDFEAEVKDAFVNRPDEMKLLIVVDKLLTGFDAPPCTYLYIDKSMQDHGLFQAVCRVNRIDDRTDANGVNHGESKDFGYIVDYKQLFSPLKEAMQTYAGDAFAGYDDEDVEGVLDDFAQKSKQRFIDVLDTLDAFCERVPMPQGEIEFTRYFCGEGAYGGQKMDEYAQLRGRLYSLVSALVRAYSDFSECADELGYSEDELEAYRKRVVRYDNLKKTILIASGDALDLKAYAPAMRHLIDTYIDAGDSKELTSFDNLTLLDFVTEQGDRLVNDTPEGQSSAAETIEGNIGRQIVERQLINPKYYEQLSKVLQDLADERRRGVEDYQRLLERYKDIARKVSHPEEDESYPESIRMSAPLRALYDNTGCDEQKALALDKAIRGSLQHGWRNDPIKQRRVKRALFGILHNEVDVEHVFSIIAEQEEY</sequence>
<keyword evidence="9 11" id="KW-0067">ATP-binding</keyword>
<dbReference type="Pfam" id="PF18766">
    <property type="entry name" value="SWI2_SNF2"/>
    <property type="match status" value="1"/>
</dbReference>
<protein>
    <recommendedName>
        <fullName evidence="11">Type I restriction enzyme endonuclease subunit</fullName>
        <shortName evidence="11">R protein</shortName>
        <ecNumber evidence="11">3.1.21.3</ecNumber>
    </recommendedName>
</protein>
<evidence type="ECO:0000256" key="2">
    <source>
        <dbReference type="ARBA" id="ARBA00008598"/>
    </source>
</evidence>
<dbReference type="CDD" id="cd18030">
    <property type="entry name" value="DEXHc_RE_I_HsdR"/>
    <property type="match status" value="1"/>
</dbReference>
<dbReference type="InterPro" id="IPR014001">
    <property type="entry name" value="Helicase_ATP-bd"/>
</dbReference>
<keyword evidence="5 11" id="KW-0547">Nucleotide-binding</keyword>
<evidence type="ECO:0000256" key="4">
    <source>
        <dbReference type="ARBA" id="ARBA00022722"/>
    </source>
</evidence>
<dbReference type="InterPro" id="IPR051268">
    <property type="entry name" value="Type-I_R_enzyme_R_subunit"/>
</dbReference>
<evidence type="ECO:0000256" key="1">
    <source>
        <dbReference type="ARBA" id="ARBA00000851"/>
    </source>
</evidence>
<dbReference type="EMBL" id="JANSKA010000006">
    <property type="protein sequence ID" value="MCR9037168.1"/>
    <property type="molecule type" value="Genomic_DNA"/>
</dbReference>
<dbReference type="RefSeq" id="WP_258499595.1">
    <property type="nucleotide sequence ID" value="NZ_JANSKA010000006.1"/>
</dbReference>
<dbReference type="PANTHER" id="PTHR30195:SF15">
    <property type="entry name" value="TYPE I RESTRICTION ENZYME HINDI ENDONUCLEASE SUBUNIT"/>
    <property type="match status" value="1"/>
</dbReference>
<evidence type="ECO:0000256" key="6">
    <source>
        <dbReference type="ARBA" id="ARBA00022747"/>
    </source>
</evidence>
<keyword evidence="10 11" id="KW-0238">DNA-binding</keyword>
<dbReference type="InterPro" id="IPR004473">
    <property type="entry name" value="Restrct_endonuc_typeI_HsdR"/>
</dbReference>
<dbReference type="InterPro" id="IPR055180">
    <property type="entry name" value="HsdR_RecA-like_helicase_dom_2"/>
</dbReference>
<dbReference type="InterPro" id="IPR040980">
    <property type="entry name" value="SWI2_SNF2"/>
</dbReference>
<keyword evidence="14" id="KW-1185">Reference proteome</keyword>
<evidence type="ECO:0000256" key="7">
    <source>
        <dbReference type="ARBA" id="ARBA00022759"/>
    </source>
</evidence>
<comment type="subunit">
    <text evidence="3 11">The type I restriction/modification system is composed of three polypeptides R, M and S.</text>
</comment>
<dbReference type="PROSITE" id="PS51192">
    <property type="entry name" value="HELICASE_ATP_BIND_1"/>
    <property type="match status" value="1"/>
</dbReference>
<name>A0ABT1ZAC9_9ACTN</name>
<keyword evidence="8 11" id="KW-0378">Hydrolase</keyword>
<dbReference type="Pfam" id="PF04313">
    <property type="entry name" value="HSDR_N"/>
    <property type="match status" value="1"/>
</dbReference>
<proteinExistence type="inferred from homology"/>
<comment type="catalytic activity">
    <reaction evidence="1 11">
        <text>Endonucleolytic cleavage of DNA to give random double-stranded fragments with terminal 5'-phosphates, ATP is simultaneously hydrolyzed.</text>
        <dbReference type="EC" id="3.1.21.3"/>
    </reaction>
</comment>
<dbReference type="Gene3D" id="3.90.1570.50">
    <property type="match status" value="1"/>
</dbReference>
<evidence type="ECO:0000256" key="9">
    <source>
        <dbReference type="ARBA" id="ARBA00022840"/>
    </source>
</evidence>
<dbReference type="Gene3D" id="3.40.50.300">
    <property type="entry name" value="P-loop containing nucleotide triphosphate hydrolases"/>
    <property type="match status" value="2"/>
</dbReference>
<accession>A0ABT1ZAC9</accession>
<evidence type="ECO:0000259" key="12">
    <source>
        <dbReference type="PROSITE" id="PS51192"/>
    </source>
</evidence>
<gene>
    <name evidence="13" type="ORF">NVS32_09435</name>
</gene>
<dbReference type="CDD" id="cd18800">
    <property type="entry name" value="SF2_C_EcoR124I-like"/>
    <property type="match status" value="1"/>
</dbReference>
<dbReference type="InterPro" id="IPR027417">
    <property type="entry name" value="P-loop_NTPase"/>
</dbReference>
<evidence type="ECO:0000256" key="10">
    <source>
        <dbReference type="ARBA" id="ARBA00023125"/>
    </source>
</evidence>
<dbReference type="NCBIfam" id="TIGR00348">
    <property type="entry name" value="hsdR"/>
    <property type="match status" value="1"/>
</dbReference>
<evidence type="ECO:0000256" key="3">
    <source>
        <dbReference type="ARBA" id="ARBA00011296"/>
    </source>
</evidence>
<evidence type="ECO:0000256" key="11">
    <source>
        <dbReference type="RuleBase" id="RU364115"/>
    </source>
</evidence>
<reference evidence="13 14" key="1">
    <citation type="submission" date="2022-08" db="EMBL/GenBank/DDBJ databases">
        <title>Tractidigestivibacter montrealensis type strain KD21.</title>
        <authorList>
            <person name="Diop K."/>
            <person name="Richard C."/>
            <person name="Routy B."/>
        </authorList>
    </citation>
    <scope>NUCLEOTIDE SEQUENCE [LARGE SCALE GENOMIC DNA]</scope>
    <source>
        <strain evidence="13 14">KD21</strain>
    </source>
</reference>
<dbReference type="CDD" id="cd22332">
    <property type="entry name" value="HsdR_N"/>
    <property type="match status" value="1"/>
</dbReference>
<dbReference type="Pfam" id="PF22679">
    <property type="entry name" value="T1R_D3-like"/>
    <property type="match status" value="1"/>
</dbReference>
<evidence type="ECO:0000313" key="14">
    <source>
        <dbReference type="Proteomes" id="UP001204320"/>
    </source>
</evidence>
<dbReference type="EC" id="3.1.21.3" evidence="11"/>
<comment type="similarity">
    <text evidence="2 11">Belongs to the HsdR family.</text>
</comment>
<keyword evidence="6 11" id="KW-0680">Restriction system</keyword>